<dbReference type="Gene3D" id="1.25.40.120">
    <property type="entry name" value="Protein prenylyltransferase"/>
    <property type="match status" value="1"/>
</dbReference>
<organism evidence="7 8">
    <name type="scientific">Porphyridium purpureum</name>
    <name type="common">Red alga</name>
    <name type="synonym">Porphyridium cruentum</name>
    <dbReference type="NCBI Taxonomy" id="35688"/>
    <lineage>
        <taxon>Eukaryota</taxon>
        <taxon>Rhodophyta</taxon>
        <taxon>Bangiophyceae</taxon>
        <taxon>Porphyridiales</taxon>
        <taxon>Porphyridiaceae</taxon>
        <taxon>Porphyridium</taxon>
    </lineage>
</organism>
<evidence type="ECO:0000313" key="7">
    <source>
        <dbReference type="EMBL" id="KAA8499840.1"/>
    </source>
</evidence>
<reference evidence="8" key="1">
    <citation type="journal article" date="2019" name="Nat. Commun.">
        <title>Expansion of phycobilisome linker gene families in mesophilic red algae.</title>
        <authorList>
            <person name="Lee J."/>
            <person name="Kim D."/>
            <person name="Bhattacharya D."/>
            <person name="Yoon H.S."/>
        </authorList>
    </citation>
    <scope>NUCLEOTIDE SEQUENCE [LARGE SCALE GENOMIC DNA]</scope>
    <source>
        <strain evidence="8">CCMP 1328</strain>
    </source>
</reference>
<dbReference type="PANTHER" id="PTHR11129:SF2">
    <property type="entry name" value="GERANYLGERANYL TRANSFERASE TYPE-2 SUBUNIT ALPHA"/>
    <property type="match status" value="1"/>
</dbReference>
<comment type="function">
    <text evidence="6">Catalyzes the transfer of a geranyl-geranyl moiety from geranyl-geranyl pyrophosphate to cysteines occuring in specific C-terminal amino acid sequences.</text>
</comment>
<proteinExistence type="inferred from homology"/>
<comment type="catalytic activity">
    <reaction evidence="5 6">
        <text>geranylgeranyl diphosphate + L-cysteinyl-[protein] = S-geranylgeranyl-L-cysteinyl-[protein] + diphosphate</text>
        <dbReference type="Rhea" id="RHEA:21240"/>
        <dbReference type="Rhea" id="RHEA-COMP:10131"/>
        <dbReference type="Rhea" id="RHEA-COMP:11537"/>
        <dbReference type="ChEBI" id="CHEBI:29950"/>
        <dbReference type="ChEBI" id="CHEBI:33019"/>
        <dbReference type="ChEBI" id="CHEBI:57533"/>
        <dbReference type="ChEBI" id="CHEBI:86021"/>
        <dbReference type="EC" id="2.5.1.60"/>
    </reaction>
</comment>
<evidence type="ECO:0000256" key="1">
    <source>
        <dbReference type="ARBA" id="ARBA00006734"/>
    </source>
</evidence>
<dbReference type="OMA" id="TNAMFTD"/>
<evidence type="ECO:0000256" key="5">
    <source>
        <dbReference type="ARBA" id="ARBA00047658"/>
    </source>
</evidence>
<dbReference type="EC" id="2.5.1.60" evidence="6"/>
<protein>
    <recommendedName>
        <fullName evidence="6">Geranylgeranyl transferase type-2 subunit alpha</fullName>
        <ecNumber evidence="6">2.5.1.60</ecNumber>
    </recommendedName>
    <alternativeName>
        <fullName evidence="6">Geranylgeranyl transferase type II subunit alpha</fullName>
    </alternativeName>
</protein>
<keyword evidence="8" id="KW-1185">Reference proteome</keyword>
<keyword evidence="2 6" id="KW-0637">Prenyltransferase</keyword>
<dbReference type="AlphaFoldDB" id="A0A5J4Z9P1"/>
<dbReference type="SUPFAM" id="SSF48439">
    <property type="entry name" value="Protein prenylyltransferase"/>
    <property type="match status" value="1"/>
</dbReference>
<comment type="similarity">
    <text evidence="1 6">Belongs to the protein prenyltransferase subunit alpha family.</text>
</comment>
<evidence type="ECO:0000313" key="8">
    <source>
        <dbReference type="Proteomes" id="UP000324585"/>
    </source>
</evidence>
<evidence type="ECO:0000256" key="4">
    <source>
        <dbReference type="ARBA" id="ARBA00022737"/>
    </source>
</evidence>
<dbReference type="Pfam" id="PF01239">
    <property type="entry name" value="PPTA"/>
    <property type="match status" value="5"/>
</dbReference>
<dbReference type="GO" id="GO:0097354">
    <property type="term" value="P:prenylation"/>
    <property type="evidence" value="ECO:0007669"/>
    <property type="project" value="UniProtKB-UniRule"/>
</dbReference>
<dbReference type="GO" id="GO:0004663">
    <property type="term" value="F:Rab geranylgeranyltransferase activity"/>
    <property type="evidence" value="ECO:0007669"/>
    <property type="project" value="UniProtKB-UniRule"/>
</dbReference>
<sequence>MLSRSSVLSIQHKTFIPCSIRHLVLCRAMHGVQRNTLQAAQLDESGDRIVRLAAAAHAALECARTCLLSIDGDDKDIDGDDGALTNASSRTSRIETAMKASRAALEVNPDEYTLWNFRKRVLERGIGDTPGKREPGNKTQEMNSLDVWQDELRLTKVALQTHAKAYPAWQHRLWLLQQSKRVDAEMHTLWIKQERVLCEMLLAKDERNFHAWAHRANVKRLALQMKSELSSEPAAIPGCADEHGPDMIEQELEFSKQHILANFANYSAWHLRSVTLTKKVALLGGGAEHAEAVADIVEKELDWVRNAYYTDPDVESTWIYHRWLLEGELMERSSSVISSARRHGFLRAELTALNELVEMEPNAKWALLAKARLIRFLASEGQDTDSQQVQIILARLRELDPFRHGFYADLLSMQ</sequence>
<dbReference type="EMBL" id="VRMN01000001">
    <property type="protein sequence ID" value="KAA8499840.1"/>
    <property type="molecule type" value="Genomic_DNA"/>
</dbReference>
<dbReference type="InterPro" id="IPR002088">
    <property type="entry name" value="Prenyl_trans_a"/>
</dbReference>
<name>A0A5J4Z9P1_PORPP</name>
<comment type="caution">
    <text evidence="7">The sequence shown here is derived from an EMBL/GenBank/DDBJ whole genome shotgun (WGS) entry which is preliminary data.</text>
</comment>
<evidence type="ECO:0000256" key="6">
    <source>
        <dbReference type="RuleBase" id="RU367120"/>
    </source>
</evidence>
<dbReference type="PROSITE" id="PS51147">
    <property type="entry name" value="PFTA"/>
    <property type="match status" value="3"/>
</dbReference>
<accession>A0A5J4Z9P1</accession>
<keyword evidence="3 6" id="KW-0808">Transferase</keyword>
<keyword evidence="4" id="KW-0677">Repeat</keyword>
<gene>
    <name evidence="7" type="ORF">FVE85_7425</name>
</gene>
<dbReference type="GO" id="GO:0005968">
    <property type="term" value="C:Rab-protein geranylgeranyltransferase complex"/>
    <property type="evidence" value="ECO:0007669"/>
    <property type="project" value="TreeGrafter"/>
</dbReference>
<evidence type="ECO:0000256" key="3">
    <source>
        <dbReference type="ARBA" id="ARBA00022679"/>
    </source>
</evidence>
<dbReference type="OrthoDB" id="1658at2759"/>
<evidence type="ECO:0000256" key="2">
    <source>
        <dbReference type="ARBA" id="ARBA00022602"/>
    </source>
</evidence>
<dbReference type="Proteomes" id="UP000324585">
    <property type="component" value="Unassembled WGS sequence"/>
</dbReference>
<dbReference type="PANTHER" id="PTHR11129">
    <property type="entry name" value="PROTEIN FARNESYLTRANSFERASE ALPHA SUBUNIT/RAB GERANYLGERANYL TRANSFERASE ALPHA SUBUNIT"/>
    <property type="match status" value="1"/>
</dbReference>